<dbReference type="InterPro" id="IPR050403">
    <property type="entry name" value="Myosin_RLC"/>
</dbReference>
<dbReference type="SMART" id="SM00054">
    <property type="entry name" value="EFh"/>
    <property type="match status" value="2"/>
</dbReference>
<proteinExistence type="predicted"/>
<dbReference type="AlphaFoldDB" id="A0A9P8LBJ5"/>
<gene>
    <name evidence="5" type="ORF">GP486_004262</name>
</gene>
<sequence length="283" mass="29671">MSFPQSISSTYKPSPLSLGSPRASPFRRPESPASPSTVRATTPTQSPTKPSAGTPTLIDKTSNWAPRGVALGPREPASSPTRGANAVSTGSPIMGAQRPRPVSSVVEGNGPLAQLNPAQVRELREGFQLLDRGSDGHVDREDVADMLINLGLDATSSTISSFFPPGSPQILTLPQFLTQLSTLLSPISPPEELLSAFAAFDDDDSGQVDLVELRDALLHTAPEPGEGGRMLTEREVDRVMNGFTGRRAFGKGSSGRRGDVFRYGDFVGAVSGGGSTAGGDKEN</sequence>
<dbReference type="InterPro" id="IPR018247">
    <property type="entry name" value="EF_Hand_1_Ca_BS"/>
</dbReference>
<reference evidence="5" key="1">
    <citation type="submission" date="2021-03" db="EMBL/GenBank/DDBJ databases">
        <title>Comparative genomics and phylogenomic investigation of the class Geoglossomycetes provide insights into ecological specialization and systematics.</title>
        <authorList>
            <person name="Melie T."/>
            <person name="Pirro S."/>
            <person name="Miller A.N."/>
            <person name="Quandt A."/>
        </authorList>
    </citation>
    <scope>NUCLEOTIDE SEQUENCE</scope>
    <source>
        <strain evidence="5">CAQ_001_2017</strain>
    </source>
</reference>
<dbReference type="Proteomes" id="UP000750711">
    <property type="component" value="Unassembled WGS sequence"/>
</dbReference>
<dbReference type="SUPFAM" id="SSF47473">
    <property type="entry name" value="EF-hand"/>
    <property type="match status" value="1"/>
</dbReference>
<dbReference type="PROSITE" id="PS00018">
    <property type="entry name" value="EF_HAND_1"/>
    <property type="match status" value="1"/>
</dbReference>
<dbReference type="Gene3D" id="1.10.238.10">
    <property type="entry name" value="EF-hand"/>
    <property type="match status" value="1"/>
</dbReference>
<evidence type="ECO:0000256" key="3">
    <source>
        <dbReference type="SAM" id="MobiDB-lite"/>
    </source>
</evidence>
<dbReference type="PANTHER" id="PTHR23049">
    <property type="entry name" value="MYOSIN REGULATORY LIGHT CHAIN 2"/>
    <property type="match status" value="1"/>
</dbReference>
<feature type="region of interest" description="Disordered" evidence="3">
    <location>
        <begin position="1"/>
        <end position="103"/>
    </location>
</feature>
<evidence type="ECO:0000313" key="5">
    <source>
        <dbReference type="EMBL" id="KAH0559221.1"/>
    </source>
</evidence>
<organism evidence="5 6">
    <name type="scientific">Trichoglossum hirsutum</name>
    <dbReference type="NCBI Taxonomy" id="265104"/>
    <lineage>
        <taxon>Eukaryota</taxon>
        <taxon>Fungi</taxon>
        <taxon>Dikarya</taxon>
        <taxon>Ascomycota</taxon>
        <taxon>Pezizomycotina</taxon>
        <taxon>Geoglossomycetes</taxon>
        <taxon>Geoglossales</taxon>
        <taxon>Geoglossaceae</taxon>
        <taxon>Trichoglossum</taxon>
    </lineage>
</organism>
<feature type="compositionally biased region" description="Polar residues" evidence="3">
    <location>
        <begin position="33"/>
        <end position="64"/>
    </location>
</feature>
<feature type="compositionally biased region" description="Polar residues" evidence="3">
    <location>
        <begin position="1"/>
        <end position="12"/>
    </location>
</feature>
<evidence type="ECO:0000259" key="4">
    <source>
        <dbReference type="PROSITE" id="PS50222"/>
    </source>
</evidence>
<keyword evidence="1" id="KW-0677">Repeat</keyword>
<comment type="caution">
    <text evidence="5">The sequence shown here is derived from an EMBL/GenBank/DDBJ whole genome shotgun (WGS) entry which is preliminary data.</text>
</comment>
<dbReference type="InterPro" id="IPR002048">
    <property type="entry name" value="EF_hand_dom"/>
</dbReference>
<feature type="compositionally biased region" description="Polar residues" evidence="3">
    <location>
        <begin position="78"/>
        <end position="91"/>
    </location>
</feature>
<evidence type="ECO:0000256" key="2">
    <source>
        <dbReference type="ARBA" id="ARBA00022837"/>
    </source>
</evidence>
<evidence type="ECO:0000256" key="1">
    <source>
        <dbReference type="ARBA" id="ARBA00022737"/>
    </source>
</evidence>
<dbReference type="GO" id="GO:0005509">
    <property type="term" value="F:calcium ion binding"/>
    <property type="evidence" value="ECO:0007669"/>
    <property type="project" value="InterPro"/>
</dbReference>
<name>A0A9P8LBJ5_9PEZI</name>
<protein>
    <recommendedName>
        <fullName evidence="4">EF-hand domain-containing protein</fullName>
    </recommendedName>
</protein>
<accession>A0A9P8LBJ5</accession>
<keyword evidence="6" id="KW-1185">Reference proteome</keyword>
<feature type="domain" description="EF-hand" evidence="4">
    <location>
        <begin position="118"/>
        <end position="153"/>
    </location>
</feature>
<feature type="domain" description="EF-hand" evidence="4">
    <location>
        <begin position="188"/>
        <end position="223"/>
    </location>
</feature>
<keyword evidence="2" id="KW-0106">Calcium</keyword>
<dbReference type="InterPro" id="IPR011992">
    <property type="entry name" value="EF-hand-dom_pair"/>
</dbReference>
<dbReference type="PROSITE" id="PS50222">
    <property type="entry name" value="EF_HAND_2"/>
    <property type="match status" value="2"/>
</dbReference>
<evidence type="ECO:0000313" key="6">
    <source>
        <dbReference type="Proteomes" id="UP000750711"/>
    </source>
</evidence>
<dbReference type="EMBL" id="JAGHQM010000651">
    <property type="protein sequence ID" value="KAH0559221.1"/>
    <property type="molecule type" value="Genomic_DNA"/>
</dbReference>